<evidence type="ECO:0000313" key="2">
    <source>
        <dbReference type="EMBL" id="AKB67859.1"/>
    </source>
</evidence>
<name>A0A0E3WNT4_METMZ</name>
<evidence type="ECO:0000313" key="3">
    <source>
        <dbReference type="Proteomes" id="UP000033063"/>
    </source>
</evidence>
<dbReference type="PATRIC" id="fig|1434114.4.peg.1652"/>
<dbReference type="AlphaFoldDB" id="A0A0E3WNT4"/>
<dbReference type="NCBIfam" id="TIGR03984">
    <property type="entry name" value="CRISPR-associated protein Csx19"/>
    <property type="match status" value="1"/>
</dbReference>
<dbReference type="HOGENOM" id="CLU_102826_0_0_2"/>
<dbReference type="EMBL" id="CP009513">
    <property type="protein sequence ID" value="AKB67859.1"/>
    <property type="molecule type" value="Genomic_DNA"/>
</dbReference>
<protein>
    <submittedName>
        <fullName evidence="2">Uncharacterized protein</fullName>
    </submittedName>
</protein>
<feature type="region of interest" description="Disordered" evidence="1">
    <location>
        <begin position="178"/>
        <end position="205"/>
    </location>
</feature>
<dbReference type="GeneID" id="25418374"/>
<dbReference type="RefSeq" id="WP_052718742.1">
    <property type="nucleotide sequence ID" value="NZ_CP009513.1"/>
</dbReference>
<organism evidence="2 3">
    <name type="scientific">Methanosarcina mazei LYC</name>
    <dbReference type="NCBI Taxonomy" id="1434114"/>
    <lineage>
        <taxon>Archaea</taxon>
        <taxon>Methanobacteriati</taxon>
        <taxon>Methanobacteriota</taxon>
        <taxon>Stenosarchaea group</taxon>
        <taxon>Methanomicrobia</taxon>
        <taxon>Methanosarcinales</taxon>
        <taxon>Methanosarcinaceae</taxon>
        <taxon>Methanosarcina</taxon>
    </lineage>
</organism>
<dbReference type="Proteomes" id="UP000033063">
    <property type="component" value="Chromosome"/>
</dbReference>
<sequence length="235" mass="27369">MRVKALELDLREKKSLTKTCKQHILSDFPSLEDLAHDKFGEVGFCIFYLDDKVLFGRYDGTSFLFYKKYLPKPKHIQKMRLFNQNKELLLWRKRWNGHSGNFAFRLRVDEEGDNTDVIDAMQLLWGTKANSLDENFTELSEKRGMKIIIPLKGIEVDDGEKRLFILTRNYINYKTDDSASHESETDSCLKTSATPGDEMSKTDDSKTDDFSYMQASYFDSRFVSFTDKDGKLLGW</sequence>
<proteinExistence type="predicted"/>
<dbReference type="InterPro" id="IPR023815">
    <property type="entry name" value="CRISPR-assoc_Csx19"/>
</dbReference>
<reference evidence="2 3" key="1">
    <citation type="submission" date="2014-07" db="EMBL/GenBank/DDBJ databases">
        <title>Methanogenic archaea and the global carbon cycle.</title>
        <authorList>
            <person name="Henriksen J.R."/>
            <person name="Luke J."/>
            <person name="Reinhart S."/>
            <person name="Benedict M.N."/>
            <person name="Youngblut N.D."/>
            <person name="Metcalf M.E."/>
            <person name="Whitaker R.J."/>
            <person name="Metcalf W.W."/>
        </authorList>
    </citation>
    <scope>NUCLEOTIDE SEQUENCE [LARGE SCALE GENOMIC DNA]</scope>
    <source>
        <strain evidence="2 3">LYC</strain>
    </source>
</reference>
<evidence type="ECO:0000256" key="1">
    <source>
        <dbReference type="SAM" id="MobiDB-lite"/>
    </source>
</evidence>
<gene>
    <name evidence="2" type="ORF">MSMAL_1316</name>
</gene>
<accession>A0A0E3WNT4</accession>